<dbReference type="InterPro" id="IPR023271">
    <property type="entry name" value="Aquaporin-like"/>
</dbReference>
<evidence type="ECO:0000313" key="6">
    <source>
        <dbReference type="EMBL" id="PKW29072.1"/>
    </source>
</evidence>
<reference evidence="7 9" key="2">
    <citation type="submission" date="2018-10" db="EMBL/GenBank/DDBJ databases">
        <title>Genomic Encyclopedia of Archaeal and Bacterial Type Strains, Phase II (KMG-II): from individual species to whole genera.</title>
        <authorList>
            <person name="Goeker M."/>
        </authorList>
    </citation>
    <scope>NUCLEOTIDE SEQUENCE [LARGE SCALE GENOMIC DNA]</scope>
    <source>
        <strain evidence="7 9">DSM 21886</strain>
    </source>
</reference>
<feature type="transmembrane region" description="Helical" evidence="5">
    <location>
        <begin position="357"/>
        <end position="375"/>
    </location>
</feature>
<accession>A0A497V7Y4</accession>
<dbReference type="Pfam" id="PF10136">
    <property type="entry name" value="SpecificRecomb"/>
    <property type="match status" value="1"/>
</dbReference>
<comment type="caution">
    <text evidence="7">The sequence shown here is derived from an EMBL/GenBank/DDBJ whole genome shotgun (WGS) entry which is preliminary data.</text>
</comment>
<dbReference type="InterPro" id="IPR011385">
    <property type="entry name" value="Site-sp_rcmbase"/>
</dbReference>
<comment type="subcellular location">
    <subcellularLocation>
        <location evidence="1">Membrane</location>
        <topology evidence="1">Multi-pass membrane protein</topology>
    </subcellularLocation>
</comment>
<gene>
    <name evidence="6" type="ORF">B0G92_0701</name>
    <name evidence="7" type="ORF">CLV50_0805</name>
</gene>
<reference evidence="6 8" key="1">
    <citation type="submission" date="2017-12" db="EMBL/GenBank/DDBJ databases">
        <title>Genomic Encyclopedia of Type Strains, Phase III (KMG-III): the genomes of soil and plant-associated and newly described type strains.</title>
        <authorList>
            <person name="Whitman W."/>
        </authorList>
    </citation>
    <scope>NUCLEOTIDE SEQUENCE [LARGE SCALE GENOMIC DNA]</scope>
    <source>
        <strain evidence="6 8">IP-10</strain>
    </source>
</reference>
<dbReference type="EMBL" id="RCCB01000010">
    <property type="protein sequence ID" value="RLJ35426.1"/>
    <property type="molecule type" value="Genomic_DNA"/>
</dbReference>
<feature type="transmembrane region" description="Helical" evidence="5">
    <location>
        <begin position="452"/>
        <end position="473"/>
    </location>
</feature>
<dbReference type="Gene3D" id="1.20.1080.10">
    <property type="entry name" value="Glycerol uptake facilitator protein"/>
    <property type="match status" value="1"/>
</dbReference>
<sequence length="695" mass="79801">MKIRKSKPKISIASFMKHYFDESQLWTKANDEIELLVQLVSIIRPKKPKAVLVVDIQELLEFLQQNDFIRLQFSYYVKKLLHNKKFNKFLSDAGILRDVDFIFEVRKRIFSKLLPYQPSKDSLEYILNQVFYLATDTIWVNKIPVSQIEELYDLLLFNSIYDTVEEDSVLSEMLLSMNIITQRISGRAMETDVIKMVPEYDNLESPFAALEKELHQIDDTVRNAENNHFISSTDLYYKQLLILHKQCNDFVEKAFANSSKYGISLRVNQNLLRIRQQLYRLKVLIPLLVVDREENKKNNGIQLALKLIKYNCYKNDIRGLVSESTQLLSYEVTQHTAKTGEKYITETRQEYFRMFRAALGGGLIVGLLCIIKVMLGKVETSGFGHAFLYSMNYSIGFIAIYLCGFTLATKQPAMTASALVRALEQGMKKQGNSSEKHQAFAVFFARVFRSQFIAFVGNVVMAFPVSLLGIWLIDYAFEYNIAASKWTKLLTDISPVHSPAIFHAAIAGVFLFLSGIISGSIANRDKHHQVYYRIQEHPVLKMTFGREKTKKIADMYEKKWAGIISNFWFGVFMGSTASIGLFFGLNLDIRHITFASGNMALGLYGADFMVTLSLVIWCIIGIGVIGLVNFLVSFALSLGLAFRSRNIPLREIRFVILSIWKHFKSKPMSFFFPSERKIKTQTEEEYLALDTKNKK</sequence>
<feature type="transmembrane region" description="Helical" evidence="5">
    <location>
        <begin position="500"/>
        <end position="522"/>
    </location>
</feature>
<dbReference type="AlphaFoldDB" id="A0A497V7Y4"/>
<feature type="transmembrane region" description="Helical" evidence="5">
    <location>
        <begin position="560"/>
        <end position="583"/>
    </location>
</feature>
<evidence type="ECO:0000256" key="5">
    <source>
        <dbReference type="SAM" id="Phobius"/>
    </source>
</evidence>
<keyword evidence="4 5" id="KW-0472">Membrane</keyword>
<keyword evidence="3 5" id="KW-1133">Transmembrane helix</keyword>
<dbReference type="Proteomes" id="UP000233767">
    <property type="component" value="Unassembled WGS sequence"/>
</dbReference>
<evidence type="ECO:0000256" key="1">
    <source>
        <dbReference type="ARBA" id="ARBA00004141"/>
    </source>
</evidence>
<evidence type="ECO:0000313" key="9">
    <source>
        <dbReference type="Proteomes" id="UP000275027"/>
    </source>
</evidence>
<feature type="transmembrane region" description="Helical" evidence="5">
    <location>
        <begin position="614"/>
        <end position="642"/>
    </location>
</feature>
<dbReference type="EMBL" id="PJND01000007">
    <property type="protein sequence ID" value="PKW29072.1"/>
    <property type="molecule type" value="Genomic_DNA"/>
</dbReference>
<evidence type="ECO:0000313" key="8">
    <source>
        <dbReference type="Proteomes" id="UP000233767"/>
    </source>
</evidence>
<organism evidence="7 9">
    <name type="scientific">Flavobacterium lindanitolerans</name>
    <dbReference type="NCBI Taxonomy" id="428988"/>
    <lineage>
        <taxon>Bacteria</taxon>
        <taxon>Pseudomonadati</taxon>
        <taxon>Bacteroidota</taxon>
        <taxon>Flavobacteriia</taxon>
        <taxon>Flavobacteriales</taxon>
        <taxon>Flavobacteriaceae</taxon>
        <taxon>Flavobacterium</taxon>
    </lineage>
</organism>
<keyword evidence="2 5" id="KW-0812">Transmembrane</keyword>
<feature type="transmembrane region" description="Helical" evidence="5">
    <location>
        <begin position="387"/>
        <end position="408"/>
    </location>
</feature>
<evidence type="ECO:0000256" key="3">
    <source>
        <dbReference type="ARBA" id="ARBA00022989"/>
    </source>
</evidence>
<name>A0A497V7Y4_9FLAO</name>
<protein>
    <submittedName>
        <fullName evidence="7">Site-specific recombinase</fullName>
    </submittedName>
</protein>
<proteinExistence type="predicted"/>
<dbReference type="Proteomes" id="UP000275027">
    <property type="component" value="Unassembled WGS sequence"/>
</dbReference>
<evidence type="ECO:0000313" key="7">
    <source>
        <dbReference type="EMBL" id="RLJ35426.1"/>
    </source>
</evidence>
<evidence type="ECO:0000256" key="2">
    <source>
        <dbReference type="ARBA" id="ARBA00022692"/>
    </source>
</evidence>
<dbReference type="RefSeq" id="WP_101471111.1">
    <property type="nucleotide sequence ID" value="NZ_PJND01000007.1"/>
</dbReference>
<evidence type="ECO:0000256" key="4">
    <source>
        <dbReference type="ARBA" id="ARBA00023136"/>
    </source>
</evidence>
<keyword evidence="8" id="KW-1185">Reference proteome</keyword>
<dbReference type="GO" id="GO:0016020">
    <property type="term" value="C:membrane"/>
    <property type="evidence" value="ECO:0007669"/>
    <property type="project" value="UniProtKB-SubCell"/>
</dbReference>